<dbReference type="PRINTS" id="PR00792">
    <property type="entry name" value="PEPSIN"/>
</dbReference>
<evidence type="ECO:0000259" key="4">
    <source>
        <dbReference type="PROSITE" id="PS51767"/>
    </source>
</evidence>
<dbReference type="AlphaFoldDB" id="A0A6A6JCY2"/>
<evidence type="ECO:0000256" key="3">
    <source>
        <dbReference type="SAM" id="SignalP"/>
    </source>
</evidence>
<accession>A0A6A6JCY2</accession>
<dbReference type="GeneID" id="54551948"/>
<dbReference type="InterPro" id="IPR021109">
    <property type="entry name" value="Peptidase_aspartic_dom_sf"/>
</dbReference>
<dbReference type="GO" id="GO:0004190">
    <property type="term" value="F:aspartic-type endopeptidase activity"/>
    <property type="evidence" value="ECO:0007669"/>
    <property type="project" value="InterPro"/>
</dbReference>
<dbReference type="InterPro" id="IPR033121">
    <property type="entry name" value="PEPTIDASE_A1"/>
</dbReference>
<keyword evidence="5" id="KW-0645">Protease</keyword>
<dbReference type="Pfam" id="PF00026">
    <property type="entry name" value="Asp"/>
    <property type="match status" value="1"/>
</dbReference>
<keyword evidence="3" id="KW-0732">Signal</keyword>
<dbReference type="PROSITE" id="PS51767">
    <property type="entry name" value="PEPTIDASE_A1"/>
    <property type="match status" value="1"/>
</dbReference>
<sequence>MYLFASFLQIGVVHAFVLPPRTPDERQQNVLAEAGSDTGRFSIPVKSLDGLFHTIDVAVGTPPQHFNVSLDLMNGGMLLPSINCDSSCTTKGTRRLYDRSASSTSESKCTVTWQDFFGHNYFGDLVRDTVHFSGLKFPGVAFLEYDWRSDGSPFKFPDDGFDGMIGLAPPWDSLNSYRRTEYSSFLSKLYSEPLLDEMIFSLALPRGLEDEGEIMFGGTNSGLYSGEFSTVDVVELDSGLSSSNVPWVLPSSNITLHTPTPYPVPLPVDSVAVLTSNPFIVFPKSLQVEDFYNVIGAEWINELWASVPCDRRPHLPDLTFEIGGHELTISGFDYTFEHRLDGPDKKPACLLWIMDHDDTGLPDNAIALGPHFLKRFYTVFDFGERRVRFAERK</sequence>
<gene>
    <name evidence="5" type="ORF">EI97DRAFT_435027</name>
</gene>
<reference evidence="5" key="1">
    <citation type="journal article" date="2020" name="Stud. Mycol.">
        <title>101 Dothideomycetes genomes: a test case for predicting lifestyles and emergence of pathogens.</title>
        <authorList>
            <person name="Haridas S."/>
            <person name="Albert R."/>
            <person name="Binder M."/>
            <person name="Bloem J."/>
            <person name="Labutti K."/>
            <person name="Salamov A."/>
            <person name="Andreopoulos B."/>
            <person name="Baker S."/>
            <person name="Barry K."/>
            <person name="Bills G."/>
            <person name="Bluhm B."/>
            <person name="Cannon C."/>
            <person name="Castanera R."/>
            <person name="Culley D."/>
            <person name="Daum C."/>
            <person name="Ezra D."/>
            <person name="Gonzalez J."/>
            <person name="Henrissat B."/>
            <person name="Kuo A."/>
            <person name="Liang C."/>
            <person name="Lipzen A."/>
            <person name="Lutzoni F."/>
            <person name="Magnuson J."/>
            <person name="Mondo S."/>
            <person name="Nolan M."/>
            <person name="Ohm R."/>
            <person name="Pangilinan J."/>
            <person name="Park H.-J."/>
            <person name="Ramirez L."/>
            <person name="Alfaro M."/>
            <person name="Sun H."/>
            <person name="Tritt A."/>
            <person name="Yoshinaga Y."/>
            <person name="Zwiers L.-H."/>
            <person name="Turgeon B."/>
            <person name="Goodwin S."/>
            <person name="Spatafora J."/>
            <person name="Crous P."/>
            <person name="Grigoriev I."/>
        </authorList>
    </citation>
    <scope>NUCLEOTIDE SEQUENCE</scope>
    <source>
        <strain evidence="5">CBS 379.55</strain>
    </source>
</reference>
<protein>
    <submittedName>
        <fullName evidence="5">Acid protease</fullName>
    </submittedName>
</protein>
<dbReference type="Proteomes" id="UP000800097">
    <property type="component" value="Unassembled WGS sequence"/>
</dbReference>
<proteinExistence type="inferred from homology"/>
<feature type="disulfide bond" evidence="2">
    <location>
        <begin position="309"/>
        <end position="349"/>
    </location>
</feature>
<dbReference type="InterPro" id="IPR034164">
    <property type="entry name" value="Pepsin-like_dom"/>
</dbReference>
<dbReference type="EMBL" id="ML986502">
    <property type="protein sequence ID" value="KAF2274480.1"/>
    <property type="molecule type" value="Genomic_DNA"/>
</dbReference>
<evidence type="ECO:0000313" key="5">
    <source>
        <dbReference type="EMBL" id="KAF2274480.1"/>
    </source>
</evidence>
<dbReference type="Gene3D" id="2.40.70.10">
    <property type="entry name" value="Acid Proteases"/>
    <property type="match status" value="2"/>
</dbReference>
<dbReference type="PANTHER" id="PTHR47966">
    <property type="entry name" value="BETA-SITE APP-CLEAVING ENZYME, ISOFORM A-RELATED"/>
    <property type="match status" value="1"/>
</dbReference>
<comment type="similarity">
    <text evidence="1">Belongs to the peptidase A1 family.</text>
</comment>
<keyword evidence="5" id="KW-0378">Hydrolase</keyword>
<feature type="chain" id="PRO_5025531831" evidence="3">
    <location>
        <begin position="16"/>
        <end position="393"/>
    </location>
</feature>
<feature type="domain" description="Peptidase A1" evidence="4">
    <location>
        <begin position="53"/>
        <end position="390"/>
    </location>
</feature>
<evidence type="ECO:0000256" key="2">
    <source>
        <dbReference type="PIRSR" id="PIRSR601461-2"/>
    </source>
</evidence>
<organism evidence="5 6">
    <name type="scientific">Westerdykella ornata</name>
    <dbReference type="NCBI Taxonomy" id="318751"/>
    <lineage>
        <taxon>Eukaryota</taxon>
        <taxon>Fungi</taxon>
        <taxon>Dikarya</taxon>
        <taxon>Ascomycota</taxon>
        <taxon>Pezizomycotina</taxon>
        <taxon>Dothideomycetes</taxon>
        <taxon>Pleosporomycetidae</taxon>
        <taxon>Pleosporales</taxon>
        <taxon>Sporormiaceae</taxon>
        <taxon>Westerdykella</taxon>
    </lineage>
</organism>
<dbReference type="PANTHER" id="PTHR47966:SF74">
    <property type="entry name" value="AGR407CP"/>
    <property type="match status" value="1"/>
</dbReference>
<dbReference type="RefSeq" id="XP_033652019.1">
    <property type="nucleotide sequence ID" value="XM_033798773.1"/>
</dbReference>
<evidence type="ECO:0000256" key="1">
    <source>
        <dbReference type="ARBA" id="ARBA00007447"/>
    </source>
</evidence>
<dbReference type="CDD" id="cd05471">
    <property type="entry name" value="pepsin_like"/>
    <property type="match status" value="1"/>
</dbReference>
<dbReference type="OrthoDB" id="771136at2759"/>
<keyword evidence="6" id="KW-1185">Reference proteome</keyword>
<evidence type="ECO:0000313" key="6">
    <source>
        <dbReference type="Proteomes" id="UP000800097"/>
    </source>
</evidence>
<feature type="signal peptide" evidence="3">
    <location>
        <begin position="1"/>
        <end position="15"/>
    </location>
</feature>
<dbReference type="GO" id="GO:0006508">
    <property type="term" value="P:proteolysis"/>
    <property type="evidence" value="ECO:0007669"/>
    <property type="project" value="UniProtKB-KW"/>
</dbReference>
<name>A0A6A6JCY2_WESOR</name>
<keyword evidence="2" id="KW-1015">Disulfide bond</keyword>
<dbReference type="SUPFAM" id="SSF50630">
    <property type="entry name" value="Acid proteases"/>
    <property type="match status" value="1"/>
</dbReference>
<dbReference type="InterPro" id="IPR001461">
    <property type="entry name" value="Aspartic_peptidase_A1"/>
</dbReference>